<keyword evidence="2" id="KW-0812">Transmembrane</keyword>
<name>A0A9Q0ANR2_9PEZI</name>
<evidence type="ECO:0000313" key="3">
    <source>
        <dbReference type="EMBL" id="KAI1868840.1"/>
    </source>
</evidence>
<keyword evidence="4" id="KW-1185">Reference proteome</keyword>
<evidence type="ECO:0000256" key="1">
    <source>
        <dbReference type="SAM" id="MobiDB-lite"/>
    </source>
</evidence>
<keyword evidence="2" id="KW-0472">Membrane</keyword>
<feature type="region of interest" description="Disordered" evidence="1">
    <location>
        <begin position="21"/>
        <end position="42"/>
    </location>
</feature>
<protein>
    <submittedName>
        <fullName evidence="3">Uncharacterized protein</fullName>
    </submittedName>
</protein>
<comment type="caution">
    <text evidence="3">The sequence shown here is derived from an EMBL/GenBank/DDBJ whole genome shotgun (WGS) entry which is preliminary data.</text>
</comment>
<dbReference type="AlphaFoldDB" id="A0A9Q0ANR2"/>
<evidence type="ECO:0000256" key="2">
    <source>
        <dbReference type="SAM" id="Phobius"/>
    </source>
</evidence>
<dbReference type="Gene3D" id="1.20.58.340">
    <property type="entry name" value="Magnesium transport protein CorA, transmembrane region"/>
    <property type="match status" value="1"/>
</dbReference>
<proteinExistence type="predicted"/>
<organism evidence="3 4">
    <name type="scientific">Neoarthrinium moseri</name>
    <dbReference type="NCBI Taxonomy" id="1658444"/>
    <lineage>
        <taxon>Eukaryota</taxon>
        <taxon>Fungi</taxon>
        <taxon>Dikarya</taxon>
        <taxon>Ascomycota</taxon>
        <taxon>Pezizomycotina</taxon>
        <taxon>Sordariomycetes</taxon>
        <taxon>Xylariomycetidae</taxon>
        <taxon>Amphisphaeriales</taxon>
        <taxon>Apiosporaceae</taxon>
        <taxon>Neoarthrinium</taxon>
    </lineage>
</organism>
<feature type="transmembrane region" description="Helical" evidence="2">
    <location>
        <begin position="463"/>
        <end position="482"/>
    </location>
</feature>
<keyword evidence="2" id="KW-1133">Transmembrane helix</keyword>
<dbReference type="Proteomes" id="UP000829685">
    <property type="component" value="Unassembled WGS sequence"/>
</dbReference>
<reference evidence="3" key="1">
    <citation type="submission" date="2021-03" db="EMBL/GenBank/DDBJ databases">
        <title>Revisited historic fungal species revealed as producer of novel bioactive compounds through whole genome sequencing and comparative genomics.</title>
        <authorList>
            <person name="Vignolle G.A."/>
            <person name="Hochenegger N."/>
            <person name="Mach R.L."/>
            <person name="Mach-Aigner A.R."/>
            <person name="Javad Rahimi M."/>
            <person name="Salim K.A."/>
            <person name="Chan C.M."/>
            <person name="Lim L.B.L."/>
            <person name="Cai F."/>
            <person name="Druzhinina I.S."/>
            <person name="U'Ren J.M."/>
            <person name="Derntl C."/>
        </authorList>
    </citation>
    <scope>NUCLEOTIDE SEQUENCE</scope>
    <source>
        <strain evidence="3">TUCIM 5799</strain>
    </source>
</reference>
<accession>A0A9Q0ANR2</accession>
<sequence>MYDRTPRDGVWLADDPSYQDRVHSLSSADPRLKNRDSKAQNQKIPWDDANARIISLKLGIDQQSTQLFNFDNHIELETYLAKGHTIHAENDRTSTDGGNGASANSTCSRYRVIIMEGLSPKYIGVLGKHFSLHPSLFVEHERVVVINKRGNGESDSLPLPSTMQQRNHVVLRYFEPLVFNSVPNNSRLVCGSTGRHIAISRNFGECSEVGTVHRKCSIWWTTRNGTDGWDCLVLCDPPVTNVRTGFQYNESFTVNWSPYQGGYVDFLPARCCSHEVGPGPPRTSLMNDLIYYLTVEQRHVDITSPATSVHVFAHKIIASHYLKHSEHLRATLWHAQRGLNRRHELNSLTMDQVEDLWSDIQAWERRMGEYCEALELIMLQIGIPLETPGSTHSFSKRMDWKDSTVDYQFLLMRFRELRHITECLNSAITGLANIAGNRAAFKEQQLAAQEAKRSIRETKRTKAITLLGLVFIPLAYVSSLFSMGEPFRPGDTQFWVYFVASVPLIALTLLAYCALDWGYSDDSADWSPKTFSKHLQVRVGLKRPSGLIQEEPQRSYYSIGFDGNVSAKHGP</sequence>
<evidence type="ECO:0000313" key="4">
    <source>
        <dbReference type="Proteomes" id="UP000829685"/>
    </source>
</evidence>
<gene>
    <name evidence="3" type="ORF">JX265_006819</name>
</gene>
<dbReference type="EMBL" id="JAFIMR010000016">
    <property type="protein sequence ID" value="KAI1868840.1"/>
    <property type="molecule type" value="Genomic_DNA"/>
</dbReference>
<feature type="transmembrane region" description="Helical" evidence="2">
    <location>
        <begin position="494"/>
        <end position="515"/>
    </location>
</feature>